<feature type="compositionally biased region" description="Basic residues" evidence="1">
    <location>
        <begin position="268"/>
        <end position="282"/>
    </location>
</feature>
<evidence type="ECO:0000313" key="2">
    <source>
        <dbReference type="EMBL" id="CAA9330811.1"/>
    </source>
</evidence>
<feature type="compositionally biased region" description="Basic and acidic residues" evidence="1">
    <location>
        <begin position="283"/>
        <end position="308"/>
    </location>
</feature>
<feature type="compositionally biased region" description="Basic and acidic residues" evidence="1">
    <location>
        <begin position="142"/>
        <end position="151"/>
    </location>
</feature>
<feature type="compositionally biased region" description="Low complexity" evidence="1">
    <location>
        <begin position="249"/>
        <end position="261"/>
    </location>
</feature>
<feature type="compositionally biased region" description="Basic residues" evidence="1">
    <location>
        <begin position="333"/>
        <end position="348"/>
    </location>
</feature>
<feature type="compositionally biased region" description="Basic and acidic residues" evidence="1">
    <location>
        <begin position="25"/>
        <end position="36"/>
    </location>
</feature>
<feature type="compositionally biased region" description="Low complexity" evidence="1">
    <location>
        <begin position="182"/>
        <end position="204"/>
    </location>
</feature>
<reference evidence="2" key="1">
    <citation type="submission" date="2020-02" db="EMBL/GenBank/DDBJ databases">
        <authorList>
            <person name="Meier V. D."/>
        </authorList>
    </citation>
    <scope>NUCLEOTIDE SEQUENCE</scope>
    <source>
        <strain evidence="2">AVDCRST_MAG36</strain>
    </source>
</reference>
<feature type="compositionally biased region" description="Low complexity" evidence="1">
    <location>
        <begin position="159"/>
        <end position="175"/>
    </location>
</feature>
<accession>A0A6J4LG61</accession>
<feature type="region of interest" description="Disordered" evidence="1">
    <location>
        <begin position="101"/>
        <end position="373"/>
    </location>
</feature>
<dbReference type="EMBL" id="CADCUH010000053">
    <property type="protein sequence ID" value="CAA9330811.1"/>
    <property type="molecule type" value="Genomic_DNA"/>
</dbReference>
<feature type="region of interest" description="Disordered" evidence="1">
    <location>
        <begin position="1"/>
        <end position="85"/>
    </location>
</feature>
<feature type="compositionally biased region" description="Basic residues" evidence="1">
    <location>
        <begin position="434"/>
        <end position="447"/>
    </location>
</feature>
<feature type="compositionally biased region" description="Low complexity" evidence="1">
    <location>
        <begin position="309"/>
        <end position="332"/>
    </location>
</feature>
<feature type="compositionally biased region" description="Basic residues" evidence="1">
    <location>
        <begin position="206"/>
        <end position="218"/>
    </location>
</feature>
<name>A0A6J4LG61_9ACTN</name>
<feature type="non-terminal residue" evidence="2">
    <location>
        <position position="459"/>
    </location>
</feature>
<sequence>DLPTSRRRAPEPRRRCRGCRGGLRVRGDGGGDRDAGRGPGPRRAAFLRVGVLGLPHHQPGRDGAGRGGVRPPRPGAAVPGRDGRLRRRAAARWRCAVDGGARARPRGAGVRRRAQHRRAVRRGGPGVRRRPAAPGLRRHLRRVDPPLDRRSPGGGAGGRPRLVAVGVPRGRAADAGSRRARAAAAARPAAGAGRPGSRSATGRVAGRGRHRCGRRGAPVRRPGAPPVLTWRHRRARGGRRAPARRLRHPAAAAGVAAARPGAADDRGHARRAGRRVLQRRGLHPADAHRAARAGHDRGRCLVDRRRPDVVPGVLVPGSARAAGPASGAGRPRVGPRRRRHRRGRRCAAARRTAVAGRRRGGHGVAGRRSRDGTRGHFAVGAAARGVPSRGAGCELSVPAGQRLPRLDPHARGDGGRLRGAARPGSGRVGVPPHLRLHRHGRGLRRAGRASGRPGRARDL</sequence>
<feature type="compositionally biased region" description="Basic residues" evidence="1">
    <location>
        <begin position="103"/>
        <end position="141"/>
    </location>
</feature>
<proteinExistence type="predicted"/>
<feature type="region of interest" description="Disordered" evidence="1">
    <location>
        <begin position="395"/>
        <end position="459"/>
    </location>
</feature>
<organism evidence="2">
    <name type="scientific">uncultured Nocardioidaceae bacterium</name>
    <dbReference type="NCBI Taxonomy" id="253824"/>
    <lineage>
        <taxon>Bacteria</taxon>
        <taxon>Bacillati</taxon>
        <taxon>Actinomycetota</taxon>
        <taxon>Actinomycetes</taxon>
        <taxon>Propionibacteriales</taxon>
        <taxon>Nocardioidaceae</taxon>
        <taxon>environmental samples</taxon>
    </lineage>
</organism>
<dbReference type="AlphaFoldDB" id="A0A6J4LG61"/>
<feature type="compositionally biased region" description="Basic and acidic residues" evidence="1">
    <location>
        <begin position="404"/>
        <end position="416"/>
    </location>
</feature>
<feature type="compositionally biased region" description="Basic residues" evidence="1">
    <location>
        <begin position="230"/>
        <end position="248"/>
    </location>
</feature>
<protein>
    <submittedName>
        <fullName evidence="2">Uncharacterized MFS-type transporter</fullName>
    </submittedName>
</protein>
<feature type="non-terminal residue" evidence="2">
    <location>
        <position position="1"/>
    </location>
</feature>
<feature type="compositionally biased region" description="Basic residues" evidence="1">
    <location>
        <begin position="356"/>
        <end position="367"/>
    </location>
</feature>
<gene>
    <name evidence="2" type="ORF">AVDCRST_MAG36-931</name>
</gene>
<evidence type="ECO:0000256" key="1">
    <source>
        <dbReference type="SAM" id="MobiDB-lite"/>
    </source>
</evidence>